<accession>A0ABY4BWD2</accession>
<evidence type="ECO:0000313" key="3">
    <source>
        <dbReference type="Proteomes" id="UP000832097"/>
    </source>
</evidence>
<dbReference type="InterPro" id="IPR010985">
    <property type="entry name" value="Ribbon_hlx_hlx"/>
</dbReference>
<organism evidence="2 3">
    <name type="scientific">Agromyces larvae</name>
    <dbReference type="NCBI Taxonomy" id="2929802"/>
    <lineage>
        <taxon>Bacteria</taxon>
        <taxon>Bacillati</taxon>
        <taxon>Actinomycetota</taxon>
        <taxon>Actinomycetes</taxon>
        <taxon>Micrococcales</taxon>
        <taxon>Microbacteriaceae</taxon>
        <taxon>Agromyces</taxon>
    </lineage>
</organism>
<dbReference type="EMBL" id="CP094528">
    <property type="protein sequence ID" value="UOE43500.1"/>
    <property type="molecule type" value="Genomic_DNA"/>
</dbReference>
<protein>
    <recommendedName>
        <fullName evidence="4">Chromosome partitioning protein ParB</fullName>
    </recommendedName>
</protein>
<name>A0ABY4BWD2_9MICO</name>
<evidence type="ECO:0000313" key="2">
    <source>
        <dbReference type="EMBL" id="UOE43500.1"/>
    </source>
</evidence>
<evidence type="ECO:0008006" key="4">
    <source>
        <dbReference type="Google" id="ProtNLM"/>
    </source>
</evidence>
<gene>
    <name evidence="2" type="ORF">MTO99_15160</name>
</gene>
<dbReference type="Gene3D" id="1.10.1220.10">
    <property type="entry name" value="Met repressor-like"/>
    <property type="match status" value="1"/>
</dbReference>
<feature type="region of interest" description="Disordered" evidence="1">
    <location>
        <begin position="1"/>
        <end position="21"/>
    </location>
</feature>
<proteinExistence type="predicted"/>
<dbReference type="RefSeq" id="WP_243554540.1">
    <property type="nucleotide sequence ID" value="NZ_CP094528.1"/>
</dbReference>
<evidence type="ECO:0000256" key="1">
    <source>
        <dbReference type="SAM" id="MobiDB-lite"/>
    </source>
</evidence>
<keyword evidence="3" id="KW-1185">Reference proteome</keyword>
<dbReference type="SUPFAM" id="SSF47598">
    <property type="entry name" value="Ribbon-helix-helix"/>
    <property type="match status" value="1"/>
</dbReference>
<dbReference type="Proteomes" id="UP000832097">
    <property type="component" value="Chromosome"/>
</dbReference>
<sequence>MSNTSGLRAGRPSRAKAEPPATLSAVIGADEETQRVNFDLAKCKHRWLKSYVAREGTTITDLLTRHIDSLIARDR</sequence>
<dbReference type="InterPro" id="IPR013321">
    <property type="entry name" value="Arc_rbn_hlx_hlx"/>
</dbReference>
<reference evidence="2 3" key="1">
    <citation type="submission" date="2022-03" db="EMBL/GenBank/DDBJ databases">
        <title>Mucilaginibacter sp. isolated from the gut of Protaetia brevitarsis seulensis larvae.</title>
        <authorList>
            <person name="Won M."/>
            <person name="Kim S.-J."/>
            <person name="Kwon S.-W."/>
        </authorList>
    </citation>
    <scope>NUCLEOTIDE SEQUENCE [LARGE SCALE GENOMIC DNA]</scope>
    <source>
        <strain evidence="2 3">CFWR-12</strain>
    </source>
</reference>